<accession>A0A4S2PYW1</accession>
<protein>
    <submittedName>
        <fullName evidence="2">DUF541 domain-containing protein</fullName>
    </submittedName>
</protein>
<sequence length="241" mass="26725">MKLKAFSLALLALPFSLSVLAENSANPPSNIVSFSTEVEKNIERDLLNVRLFYQVDGKNLADLNKTISERLNKAVNIIKEQSAVEIKENFRNTTVRYDNEGKKNGWVARATLVLESKDFQALSNVITSLDGILAVEDMNATLSSEKLMGVENELTQETIEKFKKKATLIQQSLQMKNYRILDLEISSANEAAPIRAYASPRAAKVAMLSAEAMSGADNAFLENGKETVRVRANARIELLKD</sequence>
<feature type="chain" id="PRO_5030100061" evidence="1">
    <location>
        <begin position="22"/>
        <end position="241"/>
    </location>
</feature>
<keyword evidence="1" id="KW-0732">Signal</keyword>
<dbReference type="EMBL" id="QXNG01000026">
    <property type="protein sequence ID" value="THA16664.1"/>
    <property type="molecule type" value="Genomic_DNA"/>
</dbReference>
<dbReference type="InterPro" id="IPR007497">
    <property type="entry name" value="SIMPL/DUF541"/>
</dbReference>
<proteinExistence type="predicted"/>
<evidence type="ECO:0000313" key="2">
    <source>
        <dbReference type="EMBL" id="THA16664.1"/>
    </source>
</evidence>
<dbReference type="GO" id="GO:0006974">
    <property type="term" value="P:DNA damage response"/>
    <property type="evidence" value="ECO:0007669"/>
    <property type="project" value="TreeGrafter"/>
</dbReference>
<organism evidence="2 3">
    <name type="scientific">Rodentibacter pneumotropicus</name>
    <dbReference type="NCBI Taxonomy" id="758"/>
    <lineage>
        <taxon>Bacteria</taxon>
        <taxon>Pseudomonadati</taxon>
        <taxon>Pseudomonadota</taxon>
        <taxon>Gammaproteobacteria</taxon>
        <taxon>Pasteurellales</taxon>
        <taxon>Pasteurellaceae</taxon>
        <taxon>Rodentibacter</taxon>
    </lineage>
</organism>
<dbReference type="Proteomes" id="UP000310576">
    <property type="component" value="Unassembled WGS sequence"/>
</dbReference>
<reference evidence="2 3" key="1">
    <citation type="journal article" date="2019" name="Vet. Microbiol.">
        <title>Development of multi locus sequence typing (MLST) of Rodentibacter pneumotropicus.</title>
        <authorList>
            <person name="Adhikary S."/>
            <person name="Bisgaard M."/>
            <person name="Boot R."/>
            <person name="Benga L."/>
            <person name="Nicklas W."/>
            <person name="Christensen H."/>
        </authorList>
    </citation>
    <scope>NUCLEOTIDE SEQUENCE [LARGE SCALE GENOMIC DNA]</scope>
    <source>
        <strain evidence="2 3">1596_07</strain>
    </source>
</reference>
<dbReference type="Gene3D" id="3.30.70.2970">
    <property type="entry name" value="Protein of unknown function (DUF541), domain 2"/>
    <property type="match status" value="1"/>
</dbReference>
<dbReference type="RefSeq" id="WP_136124371.1">
    <property type="nucleotide sequence ID" value="NZ_CAJUGY010000020.1"/>
</dbReference>
<dbReference type="Gene3D" id="3.30.110.170">
    <property type="entry name" value="Protein of unknown function (DUF541), domain 1"/>
    <property type="match status" value="1"/>
</dbReference>
<dbReference type="PANTHER" id="PTHR34387">
    <property type="entry name" value="SLR1258 PROTEIN"/>
    <property type="match status" value="1"/>
</dbReference>
<name>A0A4S2PYW1_9PAST</name>
<gene>
    <name evidence="2" type="ORF">D3M76_03165</name>
</gene>
<dbReference type="AlphaFoldDB" id="A0A4S2PYW1"/>
<feature type="signal peptide" evidence="1">
    <location>
        <begin position="1"/>
        <end position="21"/>
    </location>
</feature>
<evidence type="ECO:0000313" key="3">
    <source>
        <dbReference type="Proteomes" id="UP000310576"/>
    </source>
</evidence>
<comment type="caution">
    <text evidence="2">The sequence shown here is derived from an EMBL/GenBank/DDBJ whole genome shotgun (WGS) entry which is preliminary data.</text>
</comment>
<dbReference type="InterPro" id="IPR052022">
    <property type="entry name" value="26kDa_periplasmic_antigen"/>
</dbReference>
<evidence type="ECO:0000256" key="1">
    <source>
        <dbReference type="SAM" id="SignalP"/>
    </source>
</evidence>
<dbReference type="Pfam" id="PF04402">
    <property type="entry name" value="SIMPL"/>
    <property type="match status" value="1"/>
</dbReference>
<dbReference type="PANTHER" id="PTHR34387:SF1">
    <property type="entry name" value="PERIPLASMIC IMMUNOGENIC PROTEIN"/>
    <property type="match status" value="1"/>
</dbReference>